<evidence type="ECO:0000256" key="1">
    <source>
        <dbReference type="ARBA" id="ARBA00010319"/>
    </source>
</evidence>
<name>A0AAV2HK71_LYMST</name>
<dbReference type="EMBL" id="CAXITT010000121">
    <property type="protein sequence ID" value="CAL1532633.1"/>
    <property type="molecule type" value="Genomic_DNA"/>
</dbReference>
<protein>
    <recommendedName>
        <fullName evidence="3">FAM91 C-terminal domain-containing protein</fullName>
    </recommendedName>
</protein>
<evidence type="ECO:0000313" key="5">
    <source>
        <dbReference type="Proteomes" id="UP001497497"/>
    </source>
</evidence>
<comment type="similarity">
    <text evidence="1">Belongs to the FAM91 family.</text>
</comment>
<comment type="caution">
    <text evidence="4">The sequence shown here is derived from an EMBL/GenBank/DDBJ whole genome shotgun (WGS) entry which is preliminary data.</text>
</comment>
<keyword evidence="5" id="KW-1185">Reference proteome</keyword>
<reference evidence="4 5" key="1">
    <citation type="submission" date="2024-04" db="EMBL/GenBank/DDBJ databases">
        <authorList>
            <consortium name="Genoscope - CEA"/>
            <person name="William W."/>
        </authorList>
    </citation>
    <scope>NUCLEOTIDE SEQUENCE [LARGE SCALE GENOMIC DNA]</scope>
</reference>
<gene>
    <name evidence="4" type="ORF">GSLYS_00006651001</name>
</gene>
<dbReference type="Proteomes" id="UP001497497">
    <property type="component" value="Unassembled WGS sequence"/>
</dbReference>
<proteinExistence type="inferred from homology"/>
<evidence type="ECO:0000259" key="3">
    <source>
        <dbReference type="Pfam" id="PF14648"/>
    </source>
</evidence>
<accession>A0AAV2HK71</accession>
<evidence type="ECO:0000256" key="2">
    <source>
        <dbReference type="SAM" id="MobiDB-lite"/>
    </source>
</evidence>
<sequence length="211" mass="23326">MDNPGSSTSLDVQATSSLSTPEKIVQPAGETSQADNPDESVLPCNGIKDQHSADVLNSELDELENNAFSNGNEPSSPIVKPKLHLDVARPHLKSHSPSGSSRSPEALQEDEWVLLDLCYGLPLFNTILNKEVCSRIAKLKLFKQESLQELVQSSRLLSLKLLDFIMAWQVPHIVTEIDTNGVPQIRDEHCSLFPSQNILFDGSRIHVWKGH</sequence>
<dbReference type="InterPro" id="IPR028097">
    <property type="entry name" value="FAM91_C_dom"/>
</dbReference>
<feature type="compositionally biased region" description="Polar residues" evidence="2">
    <location>
        <begin position="1"/>
        <end position="20"/>
    </location>
</feature>
<feature type="region of interest" description="Disordered" evidence="2">
    <location>
        <begin position="1"/>
        <end position="48"/>
    </location>
</feature>
<dbReference type="AlphaFoldDB" id="A0AAV2HK71"/>
<organism evidence="4 5">
    <name type="scientific">Lymnaea stagnalis</name>
    <name type="common">Great pond snail</name>
    <name type="synonym">Helix stagnalis</name>
    <dbReference type="NCBI Taxonomy" id="6523"/>
    <lineage>
        <taxon>Eukaryota</taxon>
        <taxon>Metazoa</taxon>
        <taxon>Spiralia</taxon>
        <taxon>Lophotrochozoa</taxon>
        <taxon>Mollusca</taxon>
        <taxon>Gastropoda</taxon>
        <taxon>Heterobranchia</taxon>
        <taxon>Euthyneura</taxon>
        <taxon>Panpulmonata</taxon>
        <taxon>Hygrophila</taxon>
        <taxon>Lymnaeoidea</taxon>
        <taxon>Lymnaeidae</taxon>
        <taxon>Lymnaea</taxon>
    </lineage>
</organism>
<dbReference type="Pfam" id="PF14648">
    <property type="entry name" value="FAM91_C"/>
    <property type="match status" value="1"/>
</dbReference>
<evidence type="ECO:0000313" key="4">
    <source>
        <dbReference type="EMBL" id="CAL1532633.1"/>
    </source>
</evidence>
<feature type="domain" description="FAM91 C-terminal" evidence="3">
    <location>
        <begin position="90"/>
        <end position="205"/>
    </location>
</feature>
<dbReference type="InterPro" id="IPR039199">
    <property type="entry name" value="FAM91"/>
</dbReference>
<dbReference type="PANTHER" id="PTHR28441">
    <property type="entry name" value="PROTEIN FAM91A1"/>
    <property type="match status" value="1"/>
</dbReference>
<dbReference type="PANTHER" id="PTHR28441:SF2">
    <property type="entry name" value="PROTEIN FAM91A1"/>
    <property type="match status" value="1"/>
</dbReference>